<evidence type="ECO:0000313" key="3">
    <source>
        <dbReference type="EMBL" id="GAA2915732.1"/>
    </source>
</evidence>
<evidence type="ECO:0000313" key="4">
    <source>
        <dbReference type="Proteomes" id="UP001501102"/>
    </source>
</evidence>
<gene>
    <name evidence="3" type="ORF">GCM10020221_09400</name>
</gene>
<dbReference type="EMBL" id="BAAAXZ010000034">
    <property type="protein sequence ID" value="GAA2915732.1"/>
    <property type="molecule type" value="Genomic_DNA"/>
</dbReference>
<protein>
    <recommendedName>
        <fullName evidence="2">Glycosyltransferase family 28 N-terminal domain-containing protein</fullName>
    </recommendedName>
</protein>
<dbReference type="PANTHER" id="PTHR48050">
    <property type="entry name" value="STEROL 3-BETA-GLUCOSYLTRANSFERASE"/>
    <property type="match status" value="1"/>
</dbReference>
<dbReference type="Pfam" id="PF03033">
    <property type="entry name" value="Glyco_transf_28"/>
    <property type="match status" value="1"/>
</dbReference>
<name>A0ABN3WIH7_STRTU</name>
<dbReference type="Gene3D" id="3.40.50.2000">
    <property type="entry name" value="Glycogen Phosphorylase B"/>
    <property type="match status" value="1"/>
</dbReference>
<reference evidence="3 4" key="1">
    <citation type="journal article" date="2019" name="Int. J. Syst. Evol. Microbiol.">
        <title>The Global Catalogue of Microorganisms (GCM) 10K type strain sequencing project: providing services to taxonomists for standard genome sequencing and annotation.</title>
        <authorList>
            <consortium name="The Broad Institute Genomics Platform"/>
            <consortium name="The Broad Institute Genome Sequencing Center for Infectious Disease"/>
            <person name="Wu L."/>
            <person name="Ma J."/>
        </authorList>
    </citation>
    <scope>NUCLEOTIDE SEQUENCE [LARGE SCALE GENOMIC DNA]</scope>
    <source>
        <strain evidence="3 4">JCM 4087</strain>
    </source>
</reference>
<comment type="caution">
    <text evidence="3">The sequence shown here is derived from an EMBL/GenBank/DDBJ whole genome shotgun (WGS) entry which is preliminary data.</text>
</comment>
<evidence type="ECO:0000259" key="2">
    <source>
        <dbReference type="Pfam" id="PF03033"/>
    </source>
</evidence>
<dbReference type="InterPro" id="IPR050426">
    <property type="entry name" value="Glycosyltransferase_28"/>
</dbReference>
<feature type="domain" description="Glycosyltransferase family 28 N-terminal" evidence="2">
    <location>
        <begin position="41"/>
        <end position="97"/>
    </location>
</feature>
<accession>A0ABN3WIH7</accession>
<dbReference type="Proteomes" id="UP001501102">
    <property type="component" value="Unassembled WGS sequence"/>
</dbReference>
<evidence type="ECO:0000256" key="1">
    <source>
        <dbReference type="ARBA" id="ARBA00022679"/>
    </source>
</evidence>
<keyword evidence="4" id="KW-1185">Reference proteome</keyword>
<keyword evidence="1" id="KW-0808">Transferase</keyword>
<organism evidence="3 4">
    <name type="scientific">Streptomyces thioluteus</name>
    <dbReference type="NCBI Taxonomy" id="66431"/>
    <lineage>
        <taxon>Bacteria</taxon>
        <taxon>Bacillati</taxon>
        <taxon>Actinomycetota</taxon>
        <taxon>Actinomycetes</taxon>
        <taxon>Kitasatosporales</taxon>
        <taxon>Streptomycetaceae</taxon>
        <taxon>Streptomyces</taxon>
    </lineage>
</organism>
<dbReference type="PANTHER" id="PTHR48050:SF13">
    <property type="entry name" value="STEROL 3-BETA-GLUCOSYLTRANSFERASE UGT80A2"/>
    <property type="match status" value="1"/>
</dbReference>
<dbReference type="InterPro" id="IPR004276">
    <property type="entry name" value="GlycoTrans_28_N"/>
</dbReference>
<dbReference type="SUPFAM" id="SSF53756">
    <property type="entry name" value="UDP-Glycosyltransferase/glycogen phosphorylase"/>
    <property type="match status" value="1"/>
</dbReference>
<sequence>MGAIFVPLRQPTQGYRALPSERVTGRPRGAPERGILPPMRVALMTAGSRGDAAPYTGLGHALGRAGHEVSLVTHGRFASLAADAGLAFQPLATDPRAAMESEKGRALQRCSTGAGQLVRVVAPRSVSRPGPYRCAASPRTP</sequence>
<proteinExistence type="predicted"/>